<keyword evidence="3 9" id="KW-0132">Cell division</keyword>
<comment type="function">
    <text evidence="9">Site-specific tyrosine recombinase, which acts by catalyzing the cutting and rejoining of the recombining DNA molecules. The XerC-XerD complex is essential to convert dimers of the bacterial chromosome into monomers to permit their segregation at cell division. It also contributes to the segregational stability of plasmids.</text>
</comment>
<dbReference type="PROSITE" id="PS51898">
    <property type="entry name" value="TYR_RECOMBINASE"/>
    <property type="match status" value="1"/>
</dbReference>
<accession>A0ABZ0PDF7</accession>
<comment type="subcellular location">
    <subcellularLocation>
        <location evidence="1 9">Cytoplasm</location>
    </subcellularLocation>
</comment>
<keyword evidence="5 9" id="KW-0229">DNA integration</keyword>
<dbReference type="NCBIfam" id="NF001399">
    <property type="entry name" value="PRK00283.1"/>
    <property type="match status" value="1"/>
</dbReference>
<evidence type="ECO:0000256" key="9">
    <source>
        <dbReference type="HAMAP-Rule" id="MF_01808"/>
    </source>
</evidence>
<keyword evidence="2 9" id="KW-0963">Cytoplasm</keyword>
<feature type="active site" evidence="9">
    <location>
        <position position="165"/>
    </location>
</feature>
<feature type="active site" description="O-(3'-phospho-DNA)-tyrosine intermediate" evidence="9">
    <location>
        <position position="274"/>
    </location>
</feature>
<dbReference type="InterPro" id="IPR023009">
    <property type="entry name" value="Tyrosine_recombinase_XerC/XerD"/>
</dbReference>
<evidence type="ECO:0000256" key="1">
    <source>
        <dbReference type="ARBA" id="ARBA00004496"/>
    </source>
</evidence>
<feature type="active site" evidence="9">
    <location>
        <position position="265"/>
    </location>
</feature>
<dbReference type="Pfam" id="PF00589">
    <property type="entry name" value="Phage_integrase"/>
    <property type="match status" value="1"/>
</dbReference>
<gene>
    <name evidence="9" type="primary">xerC</name>
    <name evidence="12" type="ORF">R9Z33_15000</name>
</gene>
<dbReference type="InterPro" id="IPR013762">
    <property type="entry name" value="Integrase-like_cat_sf"/>
</dbReference>
<dbReference type="InterPro" id="IPR002104">
    <property type="entry name" value="Integrase_catalytic"/>
</dbReference>
<evidence type="ECO:0000259" key="11">
    <source>
        <dbReference type="PROSITE" id="PS51900"/>
    </source>
</evidence>
<feature type="active site" evidence="9">
    <location>
        <position position="239"/>
    </location>
</feature>
<evidence type="ECO:0000256" key="3">
    <source>
        <dbReference type="ARBA" id="ARBA00022618"/>
    </source>
</evidence>
<evidence type="ECO:0000256" key="6">
    <source>
        <dbReference type="ARBA" id="ARBA00023125"/>
    </source>
</evidence>
<feature type="active site" evidence="9">
    <location>
        <position position="141"/>
    </location>
</feature>
<keyword evidence="7 9" id="KW-0233">DNA recombination</keyword>
<name>A0ABZ0PDF7_9PROT</name>
<feature type="domain" description="Tyr recombinase" evidence="10">
    <location>
        <begin position="100"/>
        <end position="287"/>
    </location>
</feature>
<dbReference type="SUPFAM" id="SSF56349">
    <property type="entry name" value="DNA breaking-rejoining enzymes"/>
    <property type="match status" value="1"/>
</dbReference>
<dbReference type="InterPro" id="IPR010998">
    <property type="entry name" value="Integrase_recombinase_N"/>
</dbReference>
<comment type="similarity">
    <text evidence="9">Belongs to the 'phage' integrase family. XerC subfamily.</text>
</comment>
<keyword evidence="8 9" id="KW-0131">Cell cycle</keyword>
<dbReference type="PANTHER" id="PTHR30349:SF90">
    <property type="entry name" value="TYROSINE RECOMBINASE XERD"/>
    <property type="match status" value="1"/>
</dbReference>
<keyword evidence="6 9" id="KW-0238">DNA-binding</keyword>
<dbReference type="Gene3D" id="1.10.443.10">
    <property type="entry name" value="Intergrase catalytic core"/>
    <property type="match status" value="1"/>
</dbReference>
<reference evidence="12 13" key="1">
    <citation type="submission" date="2023-11" db="EMBL/GenBank/DDBJ databases">
        <title>Arctic aerobic anoxygenic photoheterotroph Sediminicoccus rosea KRV36 adapts its photosynthesis to long days of polar summer.</title>
        <authorList>
            <person name="Tomasch J."/>
            <person name="Kopejtka K."/>
            <person name="Bily T."/>
            <person name="Gardiner A.T."/>
            <person name="Gardian Z."/>
            <person name="Shivaramu S."/>
            <person name="Koblizek M."/>
            <person name="Engelhardt F."/>
            <person name="Kaftan D."/>
        </authorList>
    </citation>
    <scope>NUCLEOTIDE SEQUENCE [LARGE SCALE GENOMIC DNA]</scope>
    <source>
        <strain evidence="12 13">R-30</strain>
    </source>
</reference>
<evidence type="ECO:0000256" key="2">
    <source>
        <dbReference type="ARBA" id="ARBA00022490"/>
    </source>
</evidence>
<evidence type="ECO:0000259" key="10">
    <source>
        <dbReference type="PROSITE" id="PS51898"/>
    </source>
</evidence>
<protein>
    <recommendedName>
        <fullName evidence="9">Tyrosine recombinase XerC</fullName>
    </recommendedName>
</protein>
<dbReference type="EMBL" id="CP137852">
    <property type="protein sequence ID" value="WPB83408.1"/>
    <property type="molecule type" value="Genomic_DNA"/>
</dbReference>
<organism evidence="12 13">
    <name type="scientific">Sediminicoccus rosea</name>
    <dbReference type="NCBI Taxonomy" id="1225128"/>
    <lineage>
        <taxon>Bacteria</taxon>
        <taxon>Pseudomonadati</taxon>
        <taxon>Pseudomonadota</taxon>
        <taxon>Alphaproteobacteria</taxon>
        <taxon>Acetobacterales</taxon>
        <taxon>Roseomonadaceae</taxon>
        <taxon>Sediminicoccus</taxon>
    </lineage>
</organism>
<dbReference type="InterPro" id="IPR011010">
    <property type="entry name" value="DNA_brk_join_enz"/>
</dbReference>
<evidence type="ECO:0000256" key="5">
    <source>
        <dbReference type="ARBA" id="ARBA00022908"/>
    </source>
</evidence>
<evidence type="ECO:0000256" key="4">
    <source>
        <dbReference type="ARBA" id="ARBA00022829"/>
    </source>
</evidence>
<sequence>MNRHLEAFLEMMAAERGAARNTLEAYRADLESALAYLEGDPVLASPEDLRGWLGSQSIYSARTQARRLSSLRQFYRFLAREGLRPDDPTELLDAPKAPAPLPKALSEAEVQQLIAGAAKLPPAQAPVATAAIELLYASGLRVTELVTLPAGMLRAEEPLVTVMGKGRKERLVPISRRAREAAMAAQEGLVPRGKGRLSARKWLLPSRGANGHLTRQGVGLLLKQAAIAGGLDPAKVSPHVLRHSFATHLLARGADLRALQTLLGHADIATTQIYTRVLEERLRAVVEEHHPLARG</sequence>
<dbReference type="InterPro" id="IPR044068">
    <property type="entry name" value="CB"/>
</dbReference>
<dbReference type="InterPro" id="IPR050090">
    <property type="entry name" value="Tyrosine_recombinase_XerCD"/>
</dbReference>
<keyword evidence="4 9" id="KW-0159">Chromosome partition</keyword>
<dbReference type="PROSITE" id="PS51900">
    <property type="entry name" value="CB"/>
    <property type="match status" value="1"/>
</dbReference>
<dbReference type="PANTHER" id="PTHR30349">
    <property type="entry name" value="PHAGE INTEGRASE-RELATED"/>
    <property type="match status" value="1"/>
</dbReference>
<evidence type="ECO:0000256" key="8">
    <source>
        <dbReference type="ARBA" id="ARBA00023306"/>
    </source>
</evidence>
<proteinExistence type="inferred from homology"/>
<evidence type="ECO:0000256" key="7">
    <source>
        <dbReference type="ARBA" id="ARBA00023172"/>
    </source>
</evidence>
<dbReference type="Pfam" id="PF02899">
    <property type="entry name" value="Phage_int_SAM_1"/>
    <property type="match status" value="1"/>
</dbReference>
<dbReference type="HAMAP" id="MF_01808">
    <property type="entry name" value="Recomb_XerC_XerD"/>
    <property type="match status" value="1"/>
</dbReference>
<dbReference type="InterPro" id="IPR004107">
    <property type="entry name" value="Integrase_SAM-like_N"/>
</dbReference>
<dbReference type="Proteomes" id="UP001305521">
    <property type="component" value="Chromosome"/>
</dbReference>
<dbReference type="RefSeq" id="WP_318647385.1">
    <property type="nucleotide sequence ID" value="NZ_CP137852.1"/>
</dbReference>
<feature type="domain" description="Core-binding (CB)" evidence="11">
    <location>
        <begin position="1"/>
        <end position="79"/>
    </location>
</feature>
<evidence type="ECO:0000313" key="13">
    <source>
        <dbReference type="Proteomes" id="UP001305521"/>
    </source>
</evidence>
<evidence type="ECO:0000313" key="12">
    <source>
        <dbReference type="EMBL" id="WPB83408.1"/>
    </source>
</evidence>
<keyword evidence="13" id="KW-1185">Reference proteome</keyword>
<feature type="active site" evidence="9">
    <location>
        <position position="242"/>
    </location>
</feature>
<dbReference type="Gene3D" id="1.10.150.130">
    <property type="match status" value="1"/>
</dbReference>
<comment type="subunit">
    <text evidence="9">Forms a cyclic heterotetrameric complex composed of two molecules of XerC and two molecules of XerD.</text>
</comment>